<keyword evidence="2" id="KW-1185">Reference proteome</keyword>
<dbReference type="STRING" id="1423351.A0A074S630"/>
<keyword evidence="1" id="KW-0378">Hydrolase</keyword>
<dbReference type="Proteomes" id="UP000027456">
    <property type="component" value="Unassembled WGS sequence"/>
</dbReference>
<dbReference type="InterPro" id="IPR036397">
    <property type="entry name" value="RNaseH_sf"/>
</dbReference>
<dbReference type="Gene3D" id="3.30.420.10">
    <property type="entry name" value="Ribonuclease H-like superfamily/Ribonuclease H"/>
    <property type="match status" value="1"/>
</dbReference>
<keyword evidence="1" id="KW-0540">Nuclease</keyword>
<dbReference type="GO" id="GO:0003676">
    <property type="term" value="F:nucleic acid binding"/>
    <property type="evidence" value="ECO:0007669"/>
    <property type="project" value="InterPro"/>
</dbReference>
<dbReference type="PANTHER" id="PTHR35871">
    <property type="entry name" value="EXPRESSED PROTEIN"/>
    <property type="match status" value="1"/>
</dbReference>
<evidence type="ECO:0000313" key="2">
    <source>
        <dbReference type="Proteomes" id="UP000027456"/>
    </source>
</evidence>
<protein>
    <submittedName>
        <fullName evidence="1">DDE family endonuclease</fullName>
    </submittedName>
</protein>
<dbReference type="HOGENOM" id="CLU_005726_1_0_1"/>
<organism evidence="1 2">
    <name type="scientific">Rhizoctonia solani 123E</name>
    <dbReference type="NCBI Taxonomy" id="1423351"/>
    <lineage>
        <taxon>Eukaryota</taxon>
        <taxon>Fungi</taxon>
        <taxon>Dikarya</taxon>
        <taxon>Basidiomycota</taxon>
        <taxon>Agaricomycotina</taxon>
        <taxon>Agaricomycetes</taxon>
        <taxon>Cantharellales</taxon>
        <taxon>Ceratobasidiaceae</taxon>
        <taxon>Rhizoctonia</taxon>
    </lineage>
</organism>
<evidence type="ECO:0000313" key="1">
    <source>
        <dbReference type="EMBL" id="KEP45532.1"/>
    </source>
</evidence>
<dbReference type="EMBL" id="AZST01001705">
    <property type="protein sequence ID" value="KEP45532.1"/>
    <property type="molecule type" value="Genomic_DNA"/>
</dbReference>
<dbReference type="OrthoDB" id="10039611at2759"/>
<gene>
    <name evidence="1" type="ORF">V565_263060</name>
</gene>
<sequence length="590" mass="67982">MPPPDPKPSPSNRPPTHHEALLVLKKIDAAIRVHRRSGGYIYHQLDQASRCRFNAMTACLNYYIRSGSKHFITASLSASWGQGHGTLYAKSIRQWIRRVIDKGDLPWYNHGSWNKSILGDEDVANEIKMHLQQVGKYARAEDVVEFLSHPKTRARLNIPRAIGLRTAQQWMSRYGGFRWRAEPKGQYFDGHERDDVVKYRQSIFVPFWRHLERLRTIYTDEGVPDLQRPISLRPGEKPIIFWFHDESIFYGNDRRLVRWVSVTERAKPFKKGEGNTIMVADFICPEFGWLRGANGLVISLAGNNTNTYNIISETARVVMRPGSGRDGYFTSDRVVEQLRNAIRIVKATYPEYTHIFIYDNAPSHTKRPNDAISARKMPKKAVPEFPRSTVDKKGQKTRIFIEPGRLPDGSPQSFYYPKDHPTQSEWFKGMAEILRERGMGSIAEKLAQCPGFKCKPGETDCCCRRALLSQPDFESRDSTLEETARRLGSMVVFLPKYHCELNPIEQCWGYAKRIYREKPSTNKDSVMEKYVLDAIDSIPIESIRRFSARTQRFIEAYSTGYTASKAIEWATKEFRSHRQTPTHIPTDQIA</sequence>
<dbReference type="PANTHER" id="PTHR35871:SF1">
    <property type="entry name" value="CXC1-LIKE CYSTEINE CLUSTER ASSOCIATED WITH KDZ TRANSPOSASES DOMAIN-CONTAINING PROTEIN"/>
    <property type="match status" value="1"/>
</dbReference>
<accession>A0A074S630</accession>
<dbReference type="AlphaFoldDB" id="A0A074S630"/>
<keyword evidence="1" id="KW-0255">Endonuclease</keyword>
<dbReference type="GO" id="GO:0004519">
    <property type="term" value="F:endonuclease activity"/>
    <property type="evidence" value="ECO:0007669"/>
    <property type="project" value="UniProtKB-KW"/>
</dbReference>
<name>A0A074S630_9AGAM</name>
<reference evidence="1 2" key="1">
    <citation type="submission" date="2013-12" db="EMBL/GenBank/DDBJ databases">
        <authorList>
            <person name="Cubeta M."/>
            <person name="Pakala S."/>
            <person name="Fedorova N."/>
            <person name="Thomas E."/>
            <person name="Dean R."/>
            <person name="Jabaji S."/>
            <person name="Neate S."/>
            <person name="Toda T."/>
            <person name="Tavantzis S."/>
            <person name="Vilgalys R."/>
            <person name="Bharathan N."/>
            <person name="Pakala S."/>
            <person name="Losada L.S."/>
            <person name="Zafar N."/>
            <person name="Nierman W."/>
        </authorList>
    </citation>
    <scope>NUCLEOTIDE SEQUENCE [LARGE SCALE GENOMIC DNA]</scope>
    <source>
        <strain evidence="1 2">123E</strain>
    </source>
</reference>
<comment type="caution">
    <text evidence="1">The sequence shown here is derived from an EMBL/GenBank/DDBJ whole genome shotgun (WGS) entry which is preliminary data.</text>
</comment>
<proteinExistence type="predicted"/>